<reference evidence="3" key="1">
    <citation type="submission" date="2007-12" db="EMBL/GenBank/DDBJ databases">
        <title>Annotation of Entamoeba dispar SAW760.</title>
        <authorList>
            <person name="Lorenzi H."/>
            <person name="Inman J."/>
            <person name="Schobel S."/>
            <person name="Amedeo P."/>
            <person name="Caler E."/>
        </authorList>
    </citation>
    <scope>NUCLEOTIDE SEQUENCE [LARGE SCALE GENOMIC DNA]</scope>
    <source>
        <strain evidence="3">ATCC PRA-260 / SAW760</strain>
    </source>
</reference>
<evidence type="ECO:0000313" key="2">
    <source>
        <dbReference type="EMBL" id="EDR23606.1"/>
    </source>
</evidence>
<dbReference type="RefSeq" id="XP_001739996.1">
    <property type="nucleotide sequence ID" value="XM_001739944.1"/>
</dbReference>
<dbReference type="GeneID" id="5885149"/>
<evidence type="ECO:0000256" key="1">
    <source>
        <dbReference type="SAM" id="MobiDB-lite"/>
    </source>
</evidence>
<evidence type="ECO:0000313" key="3">
    <source>
        <dbReference type="Proteomes" id="UP000008076"/>
    </source>
</evidence>
<keyword evidence="3" id="KW-1185">Reference proteome</keyword>
<name>B0EPD7_ENTDS</name>
<dbReference type="AlphaFoldDB" id="B0EPD7"/>
<dbReference type="KEGG" id="edi:EDI_030010"/>
<dbReference type="EMBL" id="DS550233">
    <property type="protein sequence ID" value="EDR23606.1"/>
    <property type="molecule type" value="Genomic_DNA"/>
</dbReference>
<gene>
    <name evidence="2" type="ORF">EDI_030010</name>
</gene>
<feature type="region of interest" description="Disordered" evidence="1">
    <location>
        <begin position="101"/>
        <end position="122"/>
    </location>
</feature>
<organism evidence="3">
    <name type="scientific">Entamoeba dispar (strain ATCC PRA-260 / SAW760)</name>
    <dbReference type="NCBI Taxonomy" id="370354"/>
    <lineage>
        <taxon>Eukaryota</taxon>
        <taxon>Amoebozoa</taxon>
        <taxon>Evosea</taxon>
        <taxon>Archamoebae</taxon>
        <taxon>Mastigamoebida</taxon>
        <taxon>Entamoebidae</taxon>
        <taxon>Entamoeba</taxon>
    </lineage>
</organism>
<proteinExistence type="predicted"/>
<protein>
    <submittedName>
        <fullName evidence="2">Uncharacterized protein</fullName>
    </submittedName>
</protein>
<sequence length="122" mass="14258">MYGTPSNNTKHIFNSSEEETVLDYRTITISDFTQILQGIEEVANSAFMLTEGVKLSFEKTPLNMLTTVLNTHIEVIEELSKKIKVFKKRNQLLIEELKEEKKEKEQKVKEETKPQRRKTELL</sequence>
<dbReference type="VEuPathDB" id="AmoebaDB:EDI_030010"/>
<accession>B0EPD7</accession>
<dbReference type="Proteomes" id="UP000008076">
    <property type="component" value="Unassembled WGS sequence"/>
</dbReference>